<feature type="transmembrane region" description="Helical" evidence="2">
    <location>
        <begin position="102"/>
        <end position="121"/>
    </location>
</feature>
<reference evidence="3 4" key="3">
    <citation type="journal article" date="2011" name="Nat. Chem. Biol.">
        <title>Reveromycin A biosynthesis uses RevG and RevJ for stereospecific spiroacetal formation.</title>
        <authorList>
            <person name="Takahashi S."/>
            <person name="Toyoda A."/>
            <person name="Sekiyama Y."/>
            <person name="Takagi H."/>
            <person name="Nogawa T."/>
            <person name="Uramoto M."/>
            <person name="Suzuki R."/>
            <person name="Koshino H."/>
            <person name="Kumano T."/>
            <person name="Panthee S."/>
            <person name="Dairi T."/>
            <person name="Ishikawa J."/>
            <person name="Ikeda H."/>
            <person name="Sakaki Y."/>
            <person name="Osada H."/>
        </authorList>
    </citation>
    <scope>NUCLEOTIDE SEQUENCE [LARGE SCALE GENOMIC DNA]</scope>
    <source>
        <strain evidence="3 4">SN-593</strain>
    </source>
</reference>
<reference evidence="3 4" key="4">
    <citation type="journal article" date="2020" name="Sci. Rep.">
        <title>beta-carboline chemical signals induce reveromycin production through a LuxR family regulator in Streptomyces sp. SN-593.</title>
        <authorList>
            <person name="Panthee S."/>
            <person name="Kito N."/>
            <person name="Hayashi T."/>
            <person name="Shimizu T."/>
            <person name="Ishikawa J."/>
            <person name="Hamamoto H."/>
            <person name="Osada H."/>
            <person name="Takahashi S."/>
        </authorList>
    </citation>
    <scope>NUCLEOTIDE SEQUENCE [LARGE SCALE GENOMIC DNA]</scope>
    <source>
        <strain evidence="3 4">SN-593</strain>
    </source>
</reference>
<keyword evidence="2" id="KW-0472">Membrane</keyword>
<keyword evidence="2" id="KW-0812">Transmembrane</keyword>
<feature type="region of interest" description="Disordered" evidence="1">
    <location>
        <begin position="1"/>
        <end position="64"/>
    </location>
</feature>
<gene>
    <name evidence="3" type="ORF">RVR_4871</name>
</gene>
<dbReference type="KEGG" id="arev:RVR_4871"/>
<dbReference type="EMBL" id="AP018365">
    <property type="protein sequence ID" value="BBA98617.1"/>
    <property type="molecule type" value="Genomic_DNA"/>
</dbReference>
<organism evidence="3 4">
    <name type="scientific">Actinacidiphila reveromycinica</name>
    <dbReference type="NCBI Taxonomy" id="659352"/>
    <lineage>
        <taxon>Bacteria</taxon>
        <taxon>Bacillati</taxon>
        <taxon>Actinomycetota</taxon>
        <taxon>Actinomycetes</taxon>
        <taxon>Kitasatosporales</taxon>
        <taxon>Streptomycetaceae</taxon>
        <taxon>Actinacidiphila</taxon>
    </lineage>
</organism>
<dbReference type="Proteomes" id="UP000595703">
    <property type="component" value="Chromosome"/>
</dbReference>
<sequence length="127" mass="13006">MGQGEGSACVPEGRARGVAGVPPVRGRAGAVSAPPALPGGSDMNSMSTHGAVRVGKEPVGVDPARGRRMRWPATWAVVFLVLSGLLAWGAAETDTGDTQNVIAVLSTACFVFFCAALVHVVRAARPR</sequence>
<reference evidence="3 4" key="2">
    <citation type="journal article" date="2011" name="J. Antibiot.">
        <title>Furaquinocins I and J: novel polyketide isoprenoid hybrid compounds from Streptomyces reveromyceticus SN-593.</title>
        <authorList>
            <person name="Panthee S."/>
            <person name="Takahashi S."/>
            <person name="Takagi H."/>
            <person name="Nogawa T."/>
            <person name="Oowada E."/>
            <person name="Uramoto M."/>
            <person name="Osada H."/>
        </authorList>
    </citation>
    <scope>NUCLEOTIDE SEQUENCE [LARGE SCALE GENOMIC DNA]</scope>
    <source>
        <strain evidence="3 4">SN-593</strain>
    </source>
</reference>
<evidence type="ECO:0000256" key="2">
    <source>
        <dbReference type="SAM" id="Phobius"/>
    </source>
</evidence>
<proteinExistence type="predicted"/>
<evidence type="ECO:0000256" key="1">
    <source>
        <dbReference type="SAM" id="MobiDB-lite"/>
    </source>
</evidence>
<reference evidence="3 4" key="1">
    <citation type="journal article" date="2010" name="J. Bacteriol.">
        <title>Biochemical characterization of a novel indole prenyltransferase from Streptomyces sp. SN-593.</title>
        <authorList>
            <person name="Takahashi S."/>
            <person name="Takagi H."/>
            <person name="Toyoda A."/>
            <person name="Uramoto M."/>
            <person name="Nogawa T."/>
            <person name="Ueki M."/>
            <person name="Sakaki Y."/>
            <person name="Osada H."/>
        </authorList>
    </citation>
    <scope>NUCLEOTIDE SEQUENCE [LARGE SCALE GENOMIC DNA]</scope>
    <source>
        <strain evidence="3 4">SN-593</strain>
    </source>
</reference>
<evidence type="ECO:0000313" key="3">
    <source>
        <dbReference type="EMBL" id="BBA98617.1"/>
    </source>
</evidence>
<dbReference type="AlphaFoldDB" id="A0A7U3UTQ2"/>
<keyword evidence="2" id="KW-1133">Transmembrane helix</keyword>
<accession>A0A7U3UTQ2</accession>
<evidence type="ECO:0000313" key="4">
    <source>
        <dbReference type="Proteomes" id="UP000595703"/>
    </source>
</evidence>
<keyword evidence="4" id="KW-1185">Reference proteome</keyword>
<protein>
    <submittedName>
        <fullName evidence="3">Uncharacterized protein</fullName>
    </submittedName>
</protein>
<feature type="transmembrane region" description="Helical" evidence="2">
    <location>
        <begin position="73"/>
        <end position="90"/>
    </location>
</feature>
<name>A0A7U3UTQ2_9ACTN</name>